<protein>
    <recommendedName>
        <fullName evidence="5 7">3-dehydroquinate dehydratase</fullName>
        <shortName evidence="7">3-dehydroquinase</shortName>
        <ecNumber evidence="5 7">4.2.1.10</ecNumber>
    </recommendedName>
    <alternativeName>
        <fullName evidence="7">Type II DHQase</fullName>
    </alternativeName>
</protein>
<comment type="pathway">
    <text evidence="2 7">Metabolic intermediate biosynthesis; chorismate biosynthesis; chorismate from D-erythrose 4-phosphate and phosphoenolpyruvate: step 3/7.</text>
</comment>
<dbReference type="Proteomes" id="UP000248066">
    <property type="component" value="Unassembled WGS sequence"/>
</dbReference>
<dbReference type="PIRSF" id="PIRSF001399">
    <property type="entry name" value="DHquinase_II"/>
    <property type="match status" value="1"/>
</dbReference>
<comment type="similarity">
    <text evidence="3 7">Belongs to the type-II 3-dehydroquinase family.</text>
</comment>
<dbReference type="NCBIfam" id="NF003806">
    <property type="entry name" value="PRK05395.1-3"/>
    <property type="match status" value="1"/>
</dbReference>
<evidence type="ECO:0000256" key="5">
    <source>
        <dbReference type="ARBA" id="ARBA00012060"/>
    </source>
</evidence>
<evidence type="ECO:0000256" key="7">
    <source>
        <dbReference type="HAMAP-Rule" id="MF_00169"/>
    </source>
</evidence>
<dbReference type="PANTHER" id="PTHR21272">
    <property type="entry name" value="CATABOLIC 3-DEHYDROQUINASE"/>
    <property type="match status" value="1"/>
</dbReference>
<proteinExistence type="inferred from homology"/>
<evidence type="ECO:0000313" key="11">
    <source>
        <dbReference type="EMBL" id="PYZ99202.1"/>
    </source>
</evidence>
<feature type="binding site" evidence="7 9">
    <location>
        <position position="110"/>
    </location>
    <ligand>
        <name>substrate</name>
    </ligand>
</feature>
<dbReference type="OrthoDB" id="9790793at2"/>
<evidence type="ECO:0000256" key="10">
    <source>
        <dbReference type="PIRSR" id="PIRSR001399-3"/>
    </source>
</evidence>
<reference evidence="11 12" key="1">
    <citation type="submission" date="2017-10" db="EMBL/GenBank/DDBJ databases">
        <title>Bacillus sp. nov., a halophilic bacterium isolated from a Yangshapao Lake.</title>
        <authorList>
            <person name="Wang H."/>
        </authorList>
    </citation>
    <scope>NUCLEOTIDE SEQUENCE [LARGE SCALE GENOMIC DNA]</scope>
    <source>
        <strain evidence="11 12">YSP-3</strain>
    </source>
</reference>
<keyword evidence="7" id="KW-0057">Aromatic amino acid biosynthesis</keyword>
<dbReference type="EMBL" id="PDOF01000001">
    <property type="protein sequence ID" value="PYZ99202.1"/>
    <property type="molecule type" value="Genomic_DNA"/>
</dbReference>
<name>A0A2W0HQ06_9BACI</name>
<dbReference type="AlphaFoldDB" id="A0A2W0HQ06"/>
<sequence length="147" mass="16156">MKIYLLNGPNMNRLGMREPDVYGAKTLSDLEKELAAFAGEYGIDLVAKQSNHEGDLIDWIHEADQKAEGIVINPGAFTHYSYAIRDAIAAVRVPAVEVHISNVHQREPFRHVSVTAAVCAGQITGFGFEGYKLALHYFKGGDPDVQT</sequence>
<evidence type="ECO:0000256" key="8">
    <source>
        <dbReference type="PIRSR" id="PIRSR001399-1"/>
    </source>
</evidence>
<evidence type="ECO:0000313" key="12">
    <source>
        <dbReference type="Proteomes" id="UP000248066"/>
    </source>
</evidence>
<evidence type="ECO:0000256" key="3">
    <source>
        <dbReference type="ARBA" id="ARBA00011037"/>
    </source>
</evidence>
<dbReference type="InterPro" id="IPR001874">
    <property type="entry name" value="DHquinase_II"/>
</dbReference>
<dbReference type="NCBIfam" id="TIGR01088">
    <property type="entry name" value="aroQ"/>
    <property type="match status" value="1"/>
</dbReference>
<organism evidence="11 12">
    <name type="scientific">Alteribacter lacisalsi</name>
    <dbReference type="NCBI Taxonomy" id="2045244"/>
    <lineage>
        <taxon>Bacteria</taxon>
        <taxon>Bacillati</taxon>
        <taxon>Bacillota</taxon>
        <taxon>Bacilli</taxon>
        <taxon>Bacillales</taxon>
        <taxon>Bacillaceae</taxon>
        <taxon>Alteribacter</taxon>
    </lineage>
</organism>
<dbReference type="NCBIfam" id="NF003805">
    <property type="entry name" value="PRK05395.1-2"/>
    <property type="match status" value="1"/>
</dbReference>
<comment type="function">
    <text evidence="7">Catalyzes a trans-dehydration via an enolate intermediate.</text>
</comment>
<keyword evidence="6 7" id="KW-0456">Lyase</keyword>
<dbReference type="InterPro" id="IPR036441">
    <property type="entry name" value="DHquinase_II_sf"/>
</dbReference>
<feature type="binding site" evidence="7 9">
    <location>
        <begin position="100"/>
        <end position="101"/>
    </location>
    <ligand>
        <name>substrate</name>
    </ligand>
</feature>
<evidence type="ECO:0000256" key="9">
    <source>
        <dbReference type="PIRSR" id="PIRSR001399-2"/>
    </source>
</evidence>
<feature type="active site" description="Proton acceptor" evidence="7 8">
    <location>
        <position position="22"/>
    </location>
</feature>
<dbReference type="RefSeq" id="WP_110519766.1">
    <property type="nucleotide sequence ID" value="NZ_PDOF01000001.1"/>
</dbReference>
<dbReference type="CDD" id="cd00466">
    <property type="entry name" value="DHQase_II"/>
    <property type="match status" value="1"/>
</dbReference>
<comment type="caution">
    <text evidence="11">The sequence shown here is derived from an EMBL/GenBank/DDBJ whole genome shotgun (WGS) entry which is preliminary data.</text>
</comment>
<evidence type="ECO:0000256" key="4">
    <source>
        <dbReference type="ARBA" id="ARBA00011193"/>
    </source>
</evidence>
<dbReference type="Pfam" id="PF01220">
    <property type="entry name" value="DHquinase_II"/>
    <property type="match status" value="1"/>
</dbReference>
<dbReference type="EC" id="4.2.1.10" evidence="5 7"/>
<dbReference type="PANTHER" id="PTHR21272:SF3">
    <property type="entry name" value="CATABOLIC 3-DEHYDROQUINASE"/>
    <property type="match status" value="1"/>
</dbReference>
<dbReference type="GO" id="GO:0009073">
    <property type="term" value="P:aromatic amino acid family biosynthetic process"/>
    <property type="evidence" value="ECO:0007669"/>
    <property type="project" value="UniProtKB-KW"/>
</dbReference>
<comment type="catalytic activity">
    <reaction evidence="1 7">
        <text>3-dehydroquinate = 3-dehydroshikimate + H2O</text>
        <dbReference type="Rhea" id="RHEA:21096"/>
        <dbReference type="ChEBI" id="CHEBI:15377"/>
        <dbReference type="ChEBI" id="CHEBI:16630"/>
        <dbReference type="ChEBI" id="CHEBI:32364"/>
        <dbReference type="EC" id="4.2.1.10"/>
    </reaction>
</comment>
<dbReference type="GO" id="GO:0003855">
    <property type="term" value="F:3-dehydroquinate dehydratase activity"/>
    <property type="evidence" value="ECO:0007669"/>
    <property type="project" value="UniProtKB-UniRule"/>
</dbReference>
<dbReference type="GO" id="GO:0019631">
    <property type="term" value="P:quinate catabolic process"/>
    <property type="evidence" value="ECO:0007669"/>
    <property type="project" value="TreeGrafter"/>
</dbReference>
<evidence type="ECO:0000256" key="1">
    <source>
        <dbReference type="ARBA" id="ARBA00001864"/>
    </source>
</evidence>
<dbReference type="HAMAP" id="MF_00169">
    <property type="entry name" value="AroQ"/>
    <property type="match status" value="1"/>
</dbReference>
<feature type="binding site" evidence="7 9">
    <location>
        <position position="86"/>
    </location>
    <ligand>
        <name>substrate</name>
    </ligand>
</feature>
<comment type="subunit">
    <text evidence="4 7">Homododecamer.</text>
</comment>
<dbReference type="GO" id="GO:0009423">
    <property type="term" value="P:chorismate biosynthetic process"/>
    <property type="evidence" value="ECO:0007669"/>
    <property type="project" value="UniProtKB-UniRule"/>
</dbReference>
<keyword evidence="12" id="KW-1185">Reference proteome</keyword>
<dbReference type="NCBIfam" id="NF003807">
    <property type="entry name" value="PRK05395.1-4"/>
    <property type="match status" value="1"/>
</dbReference>
<keyword evidence="7" id="KW-0028">Amino-acid biosynthesis</keyword>
<evidence type="ECO:0000256" key="2">
    <source>
        <dbReference type="ARBA" id="ARBA00004902"/>
    </source>
</evidence>
<feature type="active site" description="Proton donor" evidence="7 8">
    <location>
        <position position="99"/>
    </location>
</feature>
<evidence type="ECO:0000256" key="6">
    <source>
        <dbReference type="ARBA" id="ARBA00023239"/>
    </source>
</evidence>
<dbReference type="GO" id="GO:0008652">
    <property type="term" value="P:amino acid biosynthetic process"/>
    <property type="evidence" value="ECO:0007669"/>
    <property type="project" value="UniProtKB-KW"/>
</dbReference>
<dbReference type="Gene3D" id="3.40.50.9100">
    <property type="entry name" value="Dehydroquinase, class II"/>
    <property type="match status" value="1"/>
</dbReference>
<gene>
    <name evidence="7 11" type="primary">aroQ</name>
    <name evidence="11" type="ORF">CR205_08410</name>
</gene>
<feature type="binding site" evidence="7 9">
    <location>
        <position position="79"/>
    </location>
    <ligand>
        <name>substrate</name>
    </ligand>
</feature>
<dbReference type="SUPFAM" id="SSF52304">
    <property type="entry name" value="Type II 3-dehydroquinate dehydratase"/>
    <property type="match status" value="1"/>
</dbReference>
<accession>A0A2W0HQ06</accession>
<feature type="site" description="Transition state stabilizer" evidence="7 10">
    <location>
        <position position="17"/>
    </location>
</feature>
<dbReference type="UniPathway" id="UPA00053">
    <property type="reaction ID" value="UER00086"/>
</dbReference>
<feature type="binding site" evidence="7 9">
    <location>
        <position position="73"/>
    </location>
    <ligand>
        <name>substrate</name>
    </ligand>
</feature>